<dbReference type="Proteomes" id="UP000612352">
    <property type="component" value="Unassembled WGS sequence"/>
</dbReference>
<proteinExistence type="predicted"/>
<gene>
    <name evidence="1" type="ORF">I8D64_01740</name>
</gene>
<dbReference type="RefSeq" id="WP_200500779.1">
    <property type="nucleotide sequence ID" value="NZ_JAEDAJ010000001.1"/>
</dbReference>
<keyword evidence="2" id="KW-1185">Reference proteome</keyword>
<organism evidence="1 2">
    <name type="scientific">Brachybacterium halotolerans</name>
    <dbReference type="NCBI Taxonomy" id="2795215"/>
    <lineage>
        <taxon>Bacteria</taxon>
        <taxon>Bacillati</taxon>
        <taxon>Actinomycetota</taxon>
        <taxon>Actinomycetes</taxon>
        <taxon>Micrococcales</taxon>
        <taxon>Dermabacteraceae</taxon>
        <taxon>Brachybacterium</taxon>
    </lineage>
</organism>
<evidence type="ECO:0008006" key="3">
    <source>
        <dbReference type="Google" id="ProtNLM"/>
    </source>
</evidence>
<sequence>MTFSMLSHGHAEAFMLEQELPTSMRLWMAASERCDYVGHALFDSRELEAILNVSGQAVRTALAKLKRAGVIADESTSRHVFLVGVSNGTGQARRLAERRHMETIGRRYAGPSRPRS</sequence>
<accession>A0ABS1B654</accession>
<evidence type="ECO:0000313" key="1">
    <source>
        <dbReference type="EMBL" id="MBK0330125.1"/>
    </source>
</evidence>
<name>A0ABS1B654_9MICO</name>
<dbReference type="EMBL" id="JAEDAJ010000001">
    <property type="protein sequence ID" value="MBK0330125.1"/>
    <property type="molecule type" value="Genomic_DNA"/>
</dbReference>
<protein>
    <recommendedName>
        <fullName evidence="3">HTH marR-type domain-containing protein</fullName>
    </recommendedName>
</protein>
<reference evidence="1 2" key="1">
    <citation type="submission" date="2020-12" db="EMBL/GenBank/DDBJ databases">
        <title>Brachybacterium sp. MASK1Z-5, whole genome shotgun sequence.</title>
        <authorList>
            <person name="Tuo L."/>
        </authorList>
    </citation>
    <scope>NUCLEOTIDE SEQUENCE [LARGE SCALE GENOMIC DNA]</scope>
    <source>
        <strain evidence="1 2">MASK1Z-5</strain>
    </source>
</reference>
<evidence type="ECO:0000313" key="2">
    <source>
        <dbReference type="Proteomes" id="UP000612352"/>
    </source>
</evidence>
<comment type="caution">
    <text evidence="1">The sequence shown here is derived from an EMBL/GenBank/DDBJ whole genome shotgun (WGS) entry which is preliminary data.</text>
</comment>